<evidence type="ECO:0000313" key="3">
    <source>
        <dbReference type="EMBL" id="MEU3787802.1"/>
    </source>
</evidence>
<feature type="chain" id="PRO_5046554250" evidence="2">
    <location>
        <begin position="28"/>
        <end position="275"/>
    </location>
</feature>
<feature type="compositionally biased region" description="Low complexity" evidence="1">
    <location>
        <begin position="245"/>
        <end position="258"/>
    </location>
</feature>
<dbReference type="EMBL" id="JBEZVE010000054">
    <property type="protein sequence ID" value="MEU3787802.1"/>
    <property type="molecule type" value="Genomic_DNA"/>
</dbReference>
<dbReference type="RefSeq" id="WP_334573917.1">
    <property type="nucleotide sequence ID" value="NZ_JBEZVE010000054.1"/>
</dbReference>
<evidence type="ECO:0000256" key="2">
    <source>
        <dbReference type="SAM" id="SignalP"/>
    </source>
</evidence>
<name>A0ABV2ZZ10_9ACTN</name>
<organism evidence="3 4">
    <name type="scientific">Streptomyces sp. 900129855</name>
    <dbReference type="NCBI Taxonomy" id="3155129"/>
    <lineage>
        <taxon>Bacteria</taxon>
        <taxon>Bacillati</taxon>
        <taxon>Actinomycetota</taxon>
        <taxon>Actinomycetes</taxon>
        <taxon>Kitasatosporales</taxon>
        <taxon>Streptomycetaceae</taxon>
        <taxon>Streptomyces</taxon>
    </lineage>
</organism>
<dbReference type="Proteomes" id="UP001550739">
    <property type="component" value="Unassembled WGS sequence"/>
</dbReference>
<gene>
    <name evidence="3" type="ORF">AB0E89_46105</name>
</gene>
<protein>
    <submittedName>
        <fullName evidence="3">Uncharacterized protein</fullName>
    </submittedName>
</protein>
<evidence type="ECO:0000313" key="4">
    <source>
        <dbReference type="Proteomes" id="UP001550739"/>
    </source>
</evidence>
<comment type="caution">
    <text evidence="3">The sequence shown here is derived from an EMBL/GenBank/DDBJ whole genome shotgun (WGS) entry which is preliminary data.</text>
</comment>
<dbReference type="PROSITE" id="PS51257">
    <property type="entry name" value="PROKAR_LIPOPROTEIN"/>
    <property type="match status" value="1"/>
</dbReference>
<accession>A0ABV2ZZ10</accession>
<feature type="compositionally biased region" description="Low complexity" evidence="1">
    <location>
        <begin position="33"/>
        <end position="67"/>
    </location>
</feature>
<feature type="region of interest" description="Disordered" evidence="1">
    <location>
        <begin position="26"/>
        <end position="67"/>
    </location>
</feature>
<proteinExistence type="predicted"/>
<sequence>MATAHRRVRLGVGLVAAVLSLAGCSGGGDDDAGSGQSTSTTVSAADPAGTPSTASPTPVVSPSNVYPTNADGCHPNAKWSTAKAVDWVDWGQIGQPALGPGEVRFGKSTPGFDGPLCAKVTVQVEYWRINYRPSSATSPADPLAREVNYDFAMKSLKRSELRIDGRSVHDVKPPKGFASTKASPCDGFLEAIYVGAPLKSRELPTKIDTGNSILGDTVTFPTKRVVDYHVFAPSGPQLCDDNGVPTASPAPSGYPSSGFGLSTPSLPELQLTPKS</sequence>
<feature type="region of interest" description="Disordered" evidence="1">
    <location>
        <begin position="241"/>
        <end position="275"/>
    </location>
</feature>
<feature type="signal peptide" evidence="2">
    <location>
        <begin position="1"/>
        <end position="27"/>
    </location>
</feature>
<keyword evidence="4" id="KW-1185">Reference proteome</keyword>
<reference evidence="3 4" key="1">
    <citation type="submission" date="2024-06" db="EMBL/GenBank/DDBJ databases">
        <title>The Natural Products Discovery Center: Release of the First 8490 Sequenced Strains for Exploring Actinobacteria Biosynthetic Diversity.</title>
        <authorList>
            <person name="Kalkreuter E."/>
            <person name="Kautsar S.A."/>
            <person name="Yang D."/>
            <person name="Bader C.D."/>
            <person name="Teijaro C.N."/>
            <person name="Fluegel L."/>
            <person name="Davis C.M."/>
            <person name="Simpson J.R."/>
            <person name="Lauterbach L."/>
            <person name="Steele A.D."/>
            <person name="Gui C."/>
            <person name="Meng S."/>
            <person name="Li G."/>
            <person name="Viehrig K."/>
            <person name="Ye F."/>
            <person name="Su P."/>
            <person name="Kiefer A.F."/>
            <person name="Nichols A."/>
            <person name="Cepeda A.J."/>
            <person name="Yan W."/>
            <person name="Fan B."/>
            <person name="Jiang Y."/>
            <person name="Adhikari A."/>
            <person name="Zheng C.-J."/>
            <person name="Schuster L."/>
            <person name="Cowan T.M."/>
            <person name="Smanski M.J."/>
            <person name="Chevrette M.G."/>
            <person name="De Carvalho L.P.S."/>
            <person name="Shen B."/>
        </authorList>
    </citation>
    <scope>NUCLEOTIDE SEQUENCE [LARGE SCALE GENOMIC DNA]</scope>
    <source>
        <strain evidence="3 4">NPDC033843</strain>
    </source>
</reference>
<keyword evidence="2" id="KW-0732">Signal</keyword>
<evidence type="ECO:0000256" key="1">
    <source>
        <dbReference type="SAM" id="MobiDB-lite"/>
    </source>
</evidence>